<evidence type="ECO:0000256" key="5">
    <source>
        <dbReference type="ARBA" id="ARBA00022692"/>
    </source>
</evidence>
<evidence type="ECO:0000256" key="8">
    <source>
        <dbReference type="ARBA" id="ARBA00023136"/>
    </source>
</evidence>
<feature type="transmembrane region" description="Helical" evidence="13">
    <location>
        <begin position="155"/>
        <end position="177"/>
    </location>
</feature>
<dbReference type="NCBIfam" id="TIGR00560">
    <property type="entry name" value="pgsA"/>
    <property type="match status" value="1"/>
</dbReference>
<keyword evidence="10" id="KW-1208">Phospholipid metabolism</keyword>
<evidence type="ECO:0000313" key="14">
    <source>
        <dbReference type="EMBL" id="REF35102.1"/>
    </source>
</evidence>
<proteinExistence type="inferred from homology"/>
<evidence type="ECO:0000256" key="10">
    <source>
        <dbReference type="ARBA" id="ARBA00023264"/>
    </source>
</evidence>
<dbReference type="UniPathway" id="UPA00085"/>
<evidence type="ECO:0000256" key="2">
    <source>
        <dbReference type="ARBA" id="ARBA00010441"/>
    </source>
</evidence>
<evidence type="ECO:0000313" key="15">
    <source>
        <dbReference type="Proteomes" id="UP000256485"/>
    </source>
</evidence>
<dbReference type="InterPro" id="IPR043130">
    <property type="entry name" value="CDP-OH_PTrfase_TM_dom"/>
</dbReference>
<dbReference type="RefSeq" id="WP_211310466.1">
    <property type="nucleotide sequence ID" value="NZ_QTUC01000001.1"/>
</dbReference>
<keyword evidence="3" id="KW-0444">Lipid biosynthesis</keyword>
<keyword evidence="6 13" id="KW-1133">Transmembrane helix</keyword>
<dbReference type="Gene3D" id="1.20.120.1760">
    <property type="match status" value="1"/>
</dbReference>
<keyword evidence="9" id="KW-0594">Phospholipid biosynthesis</keyword>
<evidence type="ECO:0000256" key="12">
    <source>
        <dbReference type="RuleBase" id="RU003750"/>
    </source>
</evidence>
<dbReference type="InterPro" id="IPR050324">
    <property type="entry name" value="CDP-alcohol_PTase-I"/>
</dbReference>
<dbReference type="GO" id="GO:0046474">
    <property type="term" value="P:glycerophospholipid biosynthetic process"/>
    <property type="evidence" value="ECO:0007669"/>
    <property type="project" value="TreeGrafter"/>
</dbReference>
<name>A0A3D9UZY4_THECX</name>
<organism evidence="14 15">
    <name type="scientific">Thermasporomyces composti</name>
    <dbReference type="NCBI Taxonomy" id="696763"/>
    <lineage>
        <taxon>Bacteria</taxon>
        <taxon>Bacillati</taxon>
        <taxon>Actinomycetota</taxon>
        <taxon>Actinomycetes</taxon>
        <taxon>Propionibacteriales</taxon>
        <taxon>Nocardioidaceae</taxon>
        <taxon>Thermasporomyces</taxon>
    </lineage>
</organism>
<keyword evidence="7" id="KW-0443">Lipid metabolism</keyword>
<dbReference type="InterPro" id="IPR004570">
    <property type="entry name" value="Phosphatidylglycerol_P_synth"/>
</dbReference>
<keyword evidence="15" id="KW-1185">Reference proteome</keyword>
<comment type="similarity">
    <text evidence="2 12">Belongs to the CDP-alcohol phosphatidyltransferase class-I family.</text>
</comment>
<evidence type="ECO:0000256" key="11">
    <source>
        <dbReference type="NCBIfam" id="TIGR00560"/>
    </source>
</evidence>
<evidence type="ECO:0000256" key="13">
    <source>
        <dbReference type="SAM" id="Phobius"/>
    </source>
</evidence>
<dbReference type="GO" id="GO:0008444">
    <property type="term" value="F:CDP-diacylglycerol-glycerol-3-phosphate 3-phosphatidyltransferase activity"/>
    <property type="evidence" value="ECO:0007669"/>
    <property type="project" value="UniProtKB-UniRule"/>
</dbReference>
<keyword evidence="5 13" id="KW-0812">Transmembrane</keyword>
<dbReference type="PIRSF" id="PIRSF000847">
    <property type="entry name" value="Phos_ph_gly_syn"/>
    <property type="match status" value="1"/>
</dbReference>
<dbReference type="InterPro" id="IPR000462">
    <property type="entry name" value="CDP-OH_P_trans"/>
</dbReference>
<dbReference type="PANTHER" id="PTHR14269">
    <property type="entry name" value="CDP-DIACYLGLYCEROL--GLYCEROL-3-PHOSPHATE 3-PHOSPHATIDYLTRANSFERASE-RELATED"/>
    <property type="match status" value="1"/>
</dbReference>
<evidence type="ECO:0000256" key="3">
    <source>
        <dbReference type="ARBA" id="ARBA00022516"/>
    </source>
</evidence>
<sequence length="188" mass="20003">MTQVSERRPGPWNVANALTALRLVLVPPFVWLMVDGGSSQRLLAFGAFLLAALTDKVDGELARRRALITDFGKIADPVADKVLVGAALICLSSLNELPWWVTAVVLVRELGVTAVRFVVIRHGVIAASPGGKAKTLLQTVAIALYLLPLEGAARLVAEVTMGAAVVLTVATGIDYVVRAVRLRQASTR</sequence>
<evidence type="ECO:0000256" key="4">
    <source>
        <dbReference type="ARBA" id="ARBA00022679"/>
    </source>
</evidence>
<comment type="caution">
    <text evidence="14">The sequence shown here is derived from an EMBL/GenBank/DDBJ whole genome shotgun (WGS) entry which is preliminary data.</text>
</comment>
<dbReference type="Pfam" id="PF01066">
    <property type="entry name" value="CDP-OH_P_transf"/>
    <property type="match status" value="1"/>
</dbReference>
<dbReference type="PROSITE" id="PS00379">
    <property type="entry name" value="CDP_ALCOHOL_P_TRANSF"/>
    <property type="match status" value="1"/>
</dbReference>
<gene>
    <name evidence="14" type="ORF">DFJ64_0473</name>
</gene>
<feature type="transmembrane region" description="Helical" evidence="13">
    <location>
        <begin position="12"/>
        <end position="34"/>
    </location>
</feature>
<dbReference type="GO" id="GO:0016020">
    <property type="term" value="C:membrane"/>
    <property type="evidence" value="ECO:0007669"/>
    <property type="project" value="UniProtKB-SubCell"/>
</dbReference>
<evidence type="ECO:0000256" key="1">
    <source>
        <dbReference type="ARBA" id="ARBA00004141"/>
    </source>
</evidence>
<dbReference type="PANTHER" id="PTHR14269:SF52">
    <property type="entry name" value="PHOSPHATIDYLGLYCEROPHOSPHATE SYNTHASE-RELATED"/>
    <property type="match status" value="1"/>
</dbReference>
<evidence type="ECO:0000256" key="9">
    <source>
        <dbReference type="ARBA" id="ARBA00023209"/>
    </source>
</evidence>
<keyword evidence="4 12" id="KW-0808">Transferase</keyword>
<dbReference type="InterPro" id="IPR048254">
    <property type="entry name" value="CDP_ALCOHOL_P_TRANSF_CS"/>
</dbReference>
<dbReference type="AlphaFoldDB" id="A0A3D9UZY4"/>
<keyword evidence="8 13" id="KW-0472">Membrane</keyword>
<dbReference type="EC" id="2.7.8.5" evidence="11"/>
<dbReference type="EMBL" id="QTUC01000001">
    <property type="protein sequence ID" value="REF35102.1"/>
    <property type="molecule type" value="Genomic_DNA"/>
</dbReference>
<comment type="subcellular location">
    <subcellularLocation>
        <location evidence="1">Membrane</location>
        <topology evidence="1">Multi-pass membrane protein</topology>
    </subcellularLocation>
</comment>
<evidence type="ECO:0000256" key="7">
    <source>
        <dbReference type="ARBA" id="ARBA00023098"/>
    </source>
</evidence>
<protein>
    <recommendedName>
        <fullName evidence="11">CDP-diacylglycerol--glycerol-3-phosphate 3-phosphatidyltransferase</fullName>
        <ecNumber evidence="11">2.7.8.5</ecNumber>
    </recommendedName>
</protein>
<accession>A0A3D9UZY4</accession>
<reference evidence="14 15" key="1">
    <citation type="submission" date="2018-08" db="EMBL/GenBank/DDBJ databases">
        <title>Sequencing the genomes of 1000 actinobacteria strains.</title>
        <authorList>
            <person name="Klenk H.-P."/>
        </authorList>
    </citation>
    <scope>NUCLEOTIDE SEQUENCE [LARGE SCALE GENOMIC DNA]</scope>
    <source>
        <strain evidence="14 15">DSM 22891</strain>
    </source>
</reference>
<dbReference type="Proteomes" id="UP000256485">
    <property type="component" value="Unassembled WGS sequence"/>
</dbReference>
<evidence type="ECO:0000256" key="6">
    <source>
        <dbReference type="ARBA" id="ARBA00022989"/>
    </source>
</evidence>